<feature type="domain" description="TNase-like" evidence="4">
    <location>
        <begin position="6"/>
        <end position="140"/>
    </location>
</feature>
<name>A0AAE3SZJ2_9BURK</name>
<dbReference type="InterPro" id="IPR035437">
    <property type="entry name" value="SNase_OB-fold_sf"/>
</dbReference>
<comment type="caution">
    <text evidence="5">The sequence shown here is derived from an EMBL/GenBank/DDBJ whole genome shotgun (WGS) entry which is preliminary data.</text>
</comment>
<evidence type="ECO:0000256" key="3">
    <source>
        <dbReference type="ARBA" id="ARBA00022801"/>
    </source>
</evidence>
<evidence type="ECO:0000256" key="1">
    <source>
        <dbReference type="ARBA" id="ARBA00022722"/>
    </source>
</evidence>
<evidence type="ECO:0000259" key="4">
    <source>
        <dbReference type="PROSITE" id="PS50830"/>
    </source>
</evidence>
<dbReference type="RefSeq" id="WP_271426542.1">
    <property type="nucleotide sequence ID" value="NZ_JAQIPB010000001.1"/>
</dbReference>
<evidence type="ECO:0000313" key="6">
    <source>
        <dbReference type="Proteomes" id="UP001212602"/>
    </source>
</evidence>
<accession>A0AAE3SZJ2</accession>
<protein>
    <submittedName>
        <fullName evidence="5">Thermonuclease family protein</fullName>
    </submittedName>
</protein>
<dbReference type="GO" id="GO:0016787">
    <property type="term" value="F:hydrolase activity"/>
    <property type="evidence" value="ECO:0007669"/>
    <property type="project" value="UniProtKB-KW"/>
</dbReference>
<dbReference type="Pfam" id="PF00565">
    <property type="entry name" value="SNase"/>
    <property type="match status" value="1"/>
</dbReference>
<reference evidence="5" key="1">
    <citation type="submission" date="2023-01" db="EMBL/GenBank/DDBJ databases">
        <title>Xenophilus mangrovi sp. nov., isolated from soil of Mangrove nature reserve.</title>
        <authorList>
            <person name="Xu S."/>
            <person name="Liu Z."/>
            <person name="Xu Y."/>
        </authorList>
    </citation>
    <scope>NUCLEOTIDE SEQUENCE</scope>
    <source>
        <strain evidence="5">YW8</strain>
    </source>
</reference>
<organism evidence="5 6">
    <name type="scientific">Xenophilus arseniciresistens</name>
    <dbReference type="NCBI Taxonomy" id="1283306"/>
    <lineage>
        <taxon>Bacteria</taxon>
        <taxon>Pseudomonadati</taxon>
        <taxon>Pseudomonadota</taxon>
        <taxon>Betaproteobacteria</taxon>
        <taxon>Burkholderiales</taxon>
        <taxon>Comamonadaceae</taxon>
        <taxon>Xenophilus</taxon>
    </lineage>
</organism>
<dbReference type="PANTHER" id="PTHR12302">
    <property type="entry name" value="EBNA2 BINDING PROTEIN P100"/>
    <property type="match status" value="1"/>
</dbReference>
<keyword evidence="1" id="KW-0540">Nuclease</keyword>
<dbReference type="PANTHER" id="PTHR12302:SF3">
    <property type="entry name" value="SERINE_THREONINE-PROTEIN KINASE 31"/>
    <property type="match status" value="1"/>
</dbReference>
<keyword evidence="6" id="KW-1185">Reference proteome</keyword>
<dbReference type="Gene3D" id="2.40.50.90">
    <property type="match status" value="1"/>
</dbReference>
<dbReference type="EMBL" id="JAQIPB010000001">
    <property type="protein sequence ID" value="MDA7415282.1"/>
    <property type="molecule type" value="Genomic_DNA"/>
</dbReference>
<dbReference type="Proteomes" id="UP001212602">
    <property type="component" value="Unassembled WGS sequence"/>
</dbReference>
<keyword evidence="2" id="KW-0255">Endonuclease</keyword>
<sequence length="162" mass="17844">MPIATTTLLCLVLAVQDGDSLRVRCDAQPAVQTVRLHAIDAPEHGQPWGRRARQALRARVQGQRVALHCVDTDAYGRRVCQVIKPAAAGHAAEDVGLAQIEAGLAWWYRAFSQAQDAAGRARYAAAEEAARARRIGLWQDGPARAVPPWRWRHEAQRQNASQ</sequence>
<dbReference type="SUPFAM" id="SSF50199">
    <property type="entry name" value="Staphylococcal nuclease"/>
    <property type="match status" value="1"/>
</dbReference>
<dbReference type="PROSITE" id="PS50830">
    <property type="entry name" value="TNASE_3"/>
    <property type="match status" value="1"/>
</dbReference>
<dbReference type="GO" id="GO:0004519">
    <property type="term" value="F:endonuclease activity"/>
    <property type="evidence" value="ECO:0007669"/>
    <property type="project" value="UniProtKB-KW"/>
</dbReference>
<keyword evidence="3" id="KW-0378">Hydrolase</keyword>
<evidence type="ECO:0000313" key="5">
    <source>
        <dbReference type="EMBL" id="MDA7415282.1"/>
    </source>
</evidence>
<dbReference type="SMART" id="SM00318">
    <property type="entry name" value="SNc"/>
    <property type="match status" value="1"/>
</dbReference>
<proteinExistence type="predicted"/>
<evidence type="ECO:0000256" key="2">
    <source>
        <dbReference type="ARBA" id="ARBA00022759"/>
    </source>
</evidence>
<gene>
    <name evidence="5" type="ORF">PGB34_02795</name>
</gene>
<dbReference type="InterPro" id="IPR016071">
    <property type="entry name" value="Staphylococal_nuclease_OB-fold"/>
</dbReference>
<dbReference type="AlphaFoldDB" id="A0AAE3SZJ2"/>